<keyword evidence="1" id="KW-0175">Coiled coil</keyword>
<dbReference type="EMBL" id="NGNX01000063">
    <property type="protein sequence ID" value="OYR89899.1"/>
    <property type="molecule type" value="Genomic_DNA"/>
</dbReference>
<feature type="coiled-coil region" evidence="1">
    <location>
        <begin position="38"/>
        <end position="72"/>
    </location>
</feature>
<evidence type="ECO:0000313" key="6">
    <source>
        <dbReference type="Proteomes" id="UP000216316"/>
    </source>
</evidence>
<keyword evidence="2" id="KW-0472">Membrane</keyword>
<comment type="caution">
    <text evidence="4">The sequence shown here is derived from an EMBL/GenBank/DDBJ whole genome shotgun (WGS) entry which is preliminary data.</text>
</comment>
<dbReference type="EMBL" id="NGNV01000063">
    <property type="protein sequence ID" value="OYR86864.1"/>
    <property type="molecule type" value="Genomic_DNA"/>
</dbReference>
<evidence type="ECO:0000313" key="3">
    <source>
        <dbReference type="EMBL" id="OYR86864.1"/>
    </source>
</evidence>
<evidence type="ECO:0000313" key="5">
    <source>
        <dbReference type="Proteomes" id="UP000215828"/>
    </source>
</evidence>
<keyword evidence="6" id="KW-1185">Reference proteome</keyword>
<dbReference type="AlphaFoldDB" id="A0A256L906"/>
<keyword evidence="2" id="KW-0812">Transmembrane</keyword>
<evidence type="ECO:0000256" key="1">
    <source>
        <dbReference type="SAM" id="Coils"/>
    </source>
</evidence>
<protein>
    <submittedName>
        <fullName evidence="4">Uncharacterized protein</fullName>
    </submittedName>
</protein>
<dbReference type="RefSeq" id="WP_094496654.1">
    <property type="nucleotide sequence ID" value="NZ_NGNV01000063.1"/>
</dbReference>
<gene>
    <name evidence="3" type="ORF">CBF53_10455</name>
    <name evidence="4" type="ORF">CBF70_11035</name>
</gene>
<accession>A0A256L906</accession>
<reference evidence="5 6" key="3">
    <citation type="submission" date="2017-09" db="EMBL/GenBank/DDBJ databases">
        <title>Tripartite evolution among Lactobacillus johnsonii, Lactobacillus taiwanensis, Lactobacillus reuteri and their rodent host.</title>
        <authorList>
            <person name="Wang T."/>
            <person name="Knowles S."/>
            <person name="Cheng C."/>
        </authorList>
    </citation>
    <scope>NUCLEOTIDE SEQUENCE [LARGE SCALE GENOMIC DNA]</scope>
    <source>
        <strain evidence="4 5">609q</strain>
        <strain evidence="3 6">609u</strain>
    </source>
</reference>
<proteinExistence type="predicted"/>
<evidence type="ECO:0000313" key="4">
    <source>
        <dbReference type="EMBL" id="OYR89899.1"/>
    </source>
</evidence>
<feature type="transmembrane region" description="Helical" evidence="2">
    <location>
        <begin position="6"/>
        <end position="24"/>
    </location>
</feature>
<name>A0A256L906_9LACO</name>
<evidence type="ECO:0000256" key="2">
    <source>
        <dbReference type="SAM" id="Phobius"/>
    </source>
</evidence>
<dbReference type="Proteomes" id="UP000215828">
    <property type="component" value="Unassembled WGS sequence"/>
</dbReference>
<keyword evidence="2" id="KW-1133">Transmembrane helix</keyword>
<organism evidence="4 5">
    <name type="scientific">Lactobacillus taiwanensis</name>
    <dbReference type="NCBI Taxonomy" id="508451"/>
    <lineage>
        <taxon>Bacteria</taxon>
        <taxon>Bacillati</taxon>
        <taxon>Bacillota</taxon>
        <taxon>Bacilli</taxon>
        <taxon>Lactobacillales</taxon>
        <taxon>Lactobacillaceae</taxon>
        <taxon>Lactobacillus</taxon>
    </lineage>
</organism>
<dbReference type="Proteomes" id="UP000216316">
    <property type="component" value="Unassembled WGS sequence"/>
</dbReference>
<reference evidence="4 5" key="1">
    <citation type="submission" date="2017-04" db="EMBL/GenBank/DDBJ databases">
        <authorList>
            <person name="Afonso C.L."/>
            <person name="Miller P.J."/>
            <person name="Scott M.A."/>
            <person name="Spackman E."/>
            <person name="Goraichik I."/>
            <person name="Dimitrov K.M."/>
            <person name="Suarez D.L."/>
            <person name="Swayne D.E."/>
        </authorList>
    </citation>
    <scope>NUCLEOTIDE SEQUENCE [LARGE SCALE GENOMIC DNA]</scope>
    <source>
        <strain evidence="4 5">609q</strain>
    </source>
</reference>
<sequence>MQYIVVGIVAVTVGFVLGYWIKTLKYWNEKESVKTDSNVKEQAEIKDMKQKYDEVKARLDRATDKYKDLMVEMANDRFKRMLKKNRADSIATVTFREGRDLVKIECLFRKDALSTLKKHMNSNIGKEYISFKKIQSKVQGYKRTYWFDSNPPKCEYWDDGLTEPQDGAVDWIVTERLIPASNIEGVDLKTIDF</sequence>
<reference evidence="3 6" key="2">
    <citation type="submission" date="2017-05" db="EMBL/GenBank/DDBJ databases">
        <authorList>
            <person name="Lin X.B."/>
            <person name="Stothard P."/>
            <person name="Tasseva G."/>
            <person name="Walter J."/>
        </authorList>
    </citation>
    <scope>NUCLEOTIDE SEQUENCE [LARGE SCALE GENOMIC DNA]</scope>
    <source>
        <strain evidence="3 6">609u</strain>
    </source>
</reference>